<dbReference type="InterPro" id="IPR003615">
    <property type="entry name" value="HNH_nuc"/>
</dbReference>
<keyword evidence="4" id="KW-1185">Reference proteome</keyword>
<sequence>MDPSNPQLRDESPLSVYNYPSIVHLWLKFTSEGDWISTLSIPFEDFSDYTLRPLKWLRYLGFAIYGCQGVLKTSPDGPEVDDYLAGSEGLQENYYYSSPDPPRFVDVEGINDRTSDSLGHSHSSCDNFADQISTRDGTCVLTNAGRVLCNAAHLIPHSKGDAYIQRLTQTRGDVAEDRIDDINDPRNGLLLALSYHRELCYKWLAFLKTPNFCLLPEDVPSSPGSVPGPSGRLTLQYFVVPDPTLIASQNQDARPTGDLTSWPPSVITDVVYACAVVQKWGSEDSKKRLQQVTHNTYYNDGTLHRAASNKDRGIAQQTLDRQHRSEMRDLGNAPLPGSDENQVTGMNGMGSGQSRLRSQREKTDEIFDWILHLWSSHATPRGTQQQDQDLEDIKQKRVQEWLQT</sequence>
<protein>
    <recommendedName>
        <fullName evidence="2">HNH nuclease domain-containing protein</fullName>
    </recommendedName>
</protein>
<dbReference type="EMBL" id="LUEZ02000051">
    <property type="protein sequence ID" value="RDB22332.1"/>
    <property type="molecule type" value="Genomic_DNA"/>
</dbReference>
<dbReference type="Proteomes" id="UP000076154">
    <property type="component" value="Unassembled WGS sequence"/>
</dbReference>
<gene>
    <name evidence="3" type="ORF">Hypma_010471</name>
</gene>
<evidence type="ECO:0000313" key="3">
    <source>
        <dbReference type="EMBL" id="RDB22332.1"/>
    </source>
</evidence>
<proteinExistence type="predicted"/>
<reference evidence="3" key="1">
    <citation type="submission" date="2018-04" db="EMBL/GenBank/DDBJ databases">
        <title>Whole genome sequencing of Hypsizygus marmoreus.</title>
        <authorList>
            <person name="Choi I.-G."/>
            <person name="Min B."/>
            <person name="Kim J.-G."/>
            <person name="Kim S."/>
            <person name="Oh Y.-L."/>
            <person name="Kong W.-S."/>
            <person name="Park H."/>
            <person name="Jeong J."/>
            <person name="Song E.-S."/>
        </authorList>
    </citation>
    <scope>NUCLEOTIDE SEQUENCE [LARGE SCALE GENOMIC DNA]</scope>
    <source>
        <strain evidence="3">51987-8</strain>
    </source>
</reference>
<name>A0A369JLW0_HYPMA</name>
<organism evidence="3 4">
    <name type="scientific">Hypsizygus marmoreus</name>
    <name type="common">White beech mushroom</name>
    <name type="synonym">Agaricus marmoreus</name>
    <dbReference type="NCBI Taxonomy" id="39966"/>
    <lineage>
        <taxon>Eukaryota</taxon>
        <taxon>Fungi</taxon>
        <taxon>Dikarya</taxon>
        <taxon>Basidiomycota</taxon>
        <taxon>Agaricomycotina</taxon>
        <taxon>Agaricomycetes</taxon>
        <taxon>Agaricomycetidae</taxon>
        <taxon>Agaricales</taxon>
        <taxon>Tricholomatineae</taxon>
        <taxon>Lyophyllaceae</taxon>
        <taxon>Hypsizygus</taxon>
    </lineage>
</organism>
<feature type="region of interest" description="Disordered" evidence="1">
    <location>
        <begin position="318"/>
        <end position="358"/>
    </location>
</feature>
<dbReference type="OrthoDB" id="3269637at2759"/>
<evidence type="ECO:0000313" key="4">
    <source>
        <dbReference type="Proteomes" id="UP000076154"/>
    </source>
</evidence>
<comment type="caution">
    <text evidence="3">The sequence shown here is derived from an EMBL/GenBank/DDBJ whole genome shotgun (WGS) entry which is preliminary data.</text>
</comment>
<accession>A0A369JLW0</accession>
<evidence type="ECO:0000256" key="1">
    <source>
        <dbReference type="SAM" id="MobiDB-lite"/>
    </source>
</evidence>
<dbReference type="InParanoid" id="A0A369JLW0"/>
<feature type="compositionally biased region" description="Basic and acidic residues" evidence="1">
    <location>
        <begin position="320"/>
        <end position="329"/>
    </location>
</feature>
<feature type="domain" description="HNH nuclease" evidence="2">
    <location>
        <begin position="139"/>
        <end position="206"/>
    </location>
</feature>
<dbReference type="Pfam" id="PF13391">
    <property type="entry name" value="HNH_2"/>
    <property type="match status" value="1"/>
</dbReference>
<evidence type="ECO:0000259" key="2">
    <source>
        <dbReference type="Pfam" id="PF13391"/>
    </source>
</evidence>
<dbReference type="AlphaFoldDB" id="A0A369JLW0"/>